<evidence type="ECO:0000313" key="1">
    <source>
        <dbReference type="EMBL" id="KXN73884.1"/>
    </source>
</evidence>
<reference evidence="1 2" key="1">
    <citation type="journal article" date="2015" name="Genome Biol. Evol.">
        <title>Phylogenomic analyses indicate that early fungi evolved digesting cell walls of algal ancestors of land plants.</title>
        <authorList>
            <person name="Chang Y."/>
            <person name="Wang S."/>
            <person name="Sekimoto S."/>
            <person name="Aerts A.L."/>
            <person name="Choi C."/>
            <person name="Clum A."/>
            <person name="LaButti K.M."/>
            <person name="Lindquist E.A."/>
            <person name="Yee Ngan C."/>
            <person name="Ohm R.A."/>
            <person name="Salamov A.A."/>
            <person name="Grigoriev I.V."/>
            <person name="Spatafora J.W."/>
            <person name="Berbee M.L."/>
        </authorList>
    </citation>
    <scope>NUCLEOTIDE SEQUENCE [LARGE SCALE GENOMIC DNA]</scope>
    <source>
        <strain evidence="1 2">NRRL 28638</strain>
    </source>
</reference>
<accession>A0A137PFW6</accession>
<organism evidence="1 2">
    <name type="scientific">Conidiobolus coronatus (strain ATCC 28846 / CBS 209.66 / NRRL 28638)</name>
    <name type="common">Delacroixia coronata</name>
    <dbReference type="NCBI Taxonomy" id="796925"/>
    <lineage>
        <taxon>Eukaryota</taxon>
        <taxon>Fungi</taxon>
        <taxon>Fungi incertae sedis</taxon>
        <taxon>Zoopagomycota</taxon>
        <taxon>Entomophthoromycotina</taxon>
        <taxon>Entomophthoromycetes</taxon>
        <taxon>Entomophthorales</taxon>
        <taxon>Ancylistaceae</taxon>
        <taxon>Conidiobolus</taxon>
    </lineage>
</organism>
<feature type="non-terminal residue" evidence="1">
    <location>
        <position position="63"/>
    </location>
</feature>
<dbReference type="EMBL" id="KQ964430">
    <property type="protein sequence ID" value="KXN73884.1"/>
    <property type="molecule type" value="Genomic_DNA"/>
</dbReference>
<gene>
    <name evidence="1" type="ORF">CONCODRAFT_3123</name>
</gene>
<protein>
    <submittedName>
        <fullName evidence="1">Uncharacterized protein</fullName>
    </submittedName>
</protein>
<name>A0A137PFW6_CONC2</name>
<proteinExistence type="predicted"/>
<dbReference type="Proteomes" id="UP000070444">
    <property type="component" value="Unassembled WGS sequence"/>
</dbReference>
<evidence type="ECO:0000313" key="2">
    <source>
        <dbReference type="Proteomes" id="UP000070444"/>
    </source>
</evidence>
<sequence>MNLISLVFLSLVSANDRKSRTIHDAGFDDLNSFANANGIEIESINKSEEIDVDSSLPVCIIGA</sequence>
<dbReference type="AlphaFoldDB" id="A0A137PFW6"/>
<keyword evidence="2" id="KW-1185">Reference proteome</keyword>